<dbReference type="AlphaFoldDB" id="A0A830GXQ3"/>
<dbReference type="EMBL" id="BMNL01000002">
    <property type="protein sequence ID" value="GGP20382.1"/>
    <property type="molecule type" value="Genomic_DNA"/>
</dbReference>
<dbReference type="PANTHER" id="PTHR40699">
    <property type="entry name" value="UPF0179 PROTEIN MJ1627"/>
    <property type="match status" value="1"/>
</dbReference>
<evidence type="ECO:0000313" key="3">
    <source>
        <dbReference type="EMBL" id="GGP20382.1"/>
    </source>
</evidence>
<comment type="caution">
    <text evidence="3">The sequence shown here is derived from an EMBL/GenBank/DDBJ whole genome shotgun (WGS) entry which is preliminary data.</text>
</comment>
<dbReference type="HAMAP" id="MF_00498">
    <property type="entry name" value="UPF0179"/>
    <property type="match status" value="1"/>
</dbReference>
<dbReference type="Pfam" id="PF03684">
    <property type="entry name" value="UPF0179"/>
    <property type="match status" value="1"/>
</dbReference>
<name>A0A830GXQ3_9CREN</name>
<comment type="similarity">
    <text evidence="1 2">Belongs to the UPF0179 family.</text>
</comment>
<proteinExistence type="inferred from homology"/>
<dbReference type="RefSeq" id="WP_188596166.1">
    <property type="nucleotide sequence ID" value="NZ_BMNL01000002.1"/>
</dbReference>
<dbReference type="InterPro" id="IPR005369">
    <property type="entry name" value="UPF0179"/>
</dbReference>
<accession>A0A830GXQ3</accession>
<dbReference type="PANTHER" id="PTHR40699:SF1">
    <property type="entry name" value="UPF0179 PROTEIN MJ1627"/>
    <property type="match status" value="1"/>
</dbReference>
<reference evidence="3" key="2">
    <citation type="submission" date="2020-09" db="EMBL/GenBank/DDBJ databases">
        <authorList>
            <person name="Sun Q."/>
            <person name="Ohkuma M."/>
        </authorList>
    </citation>
    <scope>NUCLEOTIDE SEQUENCE</scope>
    <source>
        <strain evidence="3">JCM 10088</strain>
    </source>
</reference>
<sequence>MDYDRTRITLIGKEQAIVGSSFKVFGIPDECHRCKLYDICMGRLRPGRTYRIIDTKPLSLPSPFKCLLTGDNMVPVAVVEDPIIVPLKLRYVVEGMIVTYDSSACNCPDVKCPDSSTLSQGTKVKVIEILSTRNCNGSKIFMAKVLPMD</sequence>
<evidence type="ECO:0000313" key="4">
    <source>
        <dbReference type="Proteomes" id="UP000610960"/>
    </source>
</evidence>
<gene>
    <name evidence="3" type="ORF">GCM10007981_08230</name>
</gene>
<evidence type="ECO:0000256" key="2">
    <source>
        <dbReference type="HAMAP-Rule" id="MF_00498"/>
    </source>
</evidence>
<keyword evidence="4" id="KW-1185">Reference proteome</keyword>
<dbReference type="Proteomes" id="UP000610960">
    <property type="component" value="Unassembled WGS sequence"/>
</dbReference>
<dbReference type="OrthoDB" id="24613at2157"/>
<protein>
    <recommendedName>
        <fullName evidence="2">UPF0179 protein GCM10007981_08230</fullName>
    </recommendedName>
</protein>
<evidence type="ECO:0000256" key="1">
    <source>
        <dbReference type="ARBA" id="ARBA00010824"/>
    </source>
</evidence>
<organism evidence="3 4">
    <name type="scientific">Thermocladium modestius</name>
    <dbReference type="NCBI Taxonomy" id="62609"/>
    <lineage>
        <taxon>Archaea</taxon>
        <taxon>Thermoproteota</taxon>
        <taxon>Thermoprotei</taxon>
        <taxon>Thermoproteales</taxon>
        <taxon>Thermoproteaceae</taxon>
        <taxon>Thermocladium</taxon>
    </lineage>
</organism>
<reference evidence="3" key="1">
    <citation type="journal article" date="2014" name="Int. J. Syst. Evol. Microbiol.">
        <title>Complete genome sequence of Corynebacterium casei LMG S-19264T (=DSM 44701T), isolated from a smear-ripened cheese.</title>
        <authorList>
            <consortium name="US DOE Joint Genome Institute (JGI-PGF)"/>
            <person name="Walter F."/>
            <person name="Albersmeier A."/>
            <person name="Kalinowski J."/>
            <person name="Ruckert C."/>
        </authorList>
    </citation>
    <scope>NUCLEOTIDE SEQUENCE</scope>
    <source>
        <strain evidence="3">JCM 10088</strain>
    </source>
</reference>